<name>A0ABX0FUS0_9BURK</name>
<sequence>MTAIKRSLNTQKASYKTAAAKRRAEIAATAMPLAREILPVNGSIHVVLSGKPIPEDRWEELFGPSKIDIPEFRQLIKKSK</sequence>
<evidence type="ECO:0000313" key="1">
    <source>
        <dbReference type="EMBL" id="NGZ88125.1"/>
    </source>
</evidence>
<organism evidence="1 2">
    <name type="scientific">Duganella aceris</name>
    <dbReference type="NCBI Taxonomy" id="2703883"/>
    <lineage>
        <taxon>Bacteria</taxon>
        <taxon>Pseudomonadati</taxon>
        <taxon>Pseudomonadota</taxon>
        <taxon>Betaproteobacteria</taxon>
        <taxon>Burkholderiales</taxon>
        <taxon>Oxalobacteraceae</taxon>
        <taxon>Telluria group</taxon>
        <taxon>Duganella</taxon>
    </lineage>
</organism>
<proteinExistence type="predicted"/>
<reference evidence="2" key="2">
    <citation type="submission" date="2023-07" db="EMBL/GenBank/DDBJ databases">
        <title>Duganella aceri sp. nov., isolated from tree sap.</title>
        <authorList>
            <person name="Kim I.S."/>
        </authorList>
    </citation>
    <scope>NUCLEOTIDE SEQUENCE [LARGE SCALE GENOMIC DNA]</scope>
    <source>
        <strain evidence="2">SAP-35</strain>
    </source>
</reference>
<dbReference type="RefSeq" id="WP_166108240.1">
    <property type="nucleotide sequence ID" value="NZ_JAADJT010000017.1"/>
</dbReference>
<accession>A0ABX0FUS0</accession>
<dbReference type="EMBL" id="JAADJT010000017">
    <property type="protein sequence ID" value="NGZ88125.1"/>
    <property type="molecule type" value="Genomic_DNA"/>
</dbReference>
<dbReference type="Proteomes" id="UP000666369">
    <property type="component" value="Unassembled WGS sequence"/>
</dbReference>
<evidence type="ECO:0008006" key="3">
    <source>
        <dbReference type="Google" id="ProtNLM"/>
    </source>
</evidence>
<keyword evidence="2" id="KW-1185">Reference proteome</keyword>
<evidence type="ECO:0000313" key="2">
    <source>
        <dbReference type="Proteomes" id="UP000666369"/>
    </source>
</evidence>
<reference evidence="1 2" key="1">
    <citation type="submission" date="2020-01" db="EMBL/GenBank/DDBJ databases">
        <authorList>
            <person name="Lee S.D."/>
        </authorList>
    </citation>
    <scope>NUCLEOTIDE SEQUENCE [LARGE SCALE GENOMIC DNA]</scope>
    <source>
        <strain evidence="1 2">SAP-35</strain>
    </source>
</reference>
<gene>
    <name evidence="1" type="ORF">GW587_28195</name>
</gene>
<comment type="caution">
    <text evidence="1">The sequence shown here is derived from an EMBL/GenBank/DDBJ whole genome shotgun (WGS) entry which is preliminary data.</text>
</comment>
<protein>
    <recommendedName>
        <fullName evidence="3">AbrB/MazE/SpoVT family DNA-binding domain-containing protein</fullName>
    </recommendedName>
</protein>